<dbReference type="Pfam" id="PF01252">
    <property type="entry name" value="Peptidase_A8"/>
    <property type="match status" value="1"/>
</dbReference>
<keyword evidence="5" id="KW-0064">Aspartyl protease</keyword>
<comment type="caution">
    <text evidence="11">The sequence shown here is derived from an EMBL/GenBank/DDBJ whole genome shotgun (WGS) entry which is preliminary data.</text>
</comment>
<dbReference type="Proteomes" id="UP000288086">
    <property type="component" value="Unassembled WGS sequence"/>
</dbReference>
<dbReference type="AlphaFoldDB" id="A0A3S3SR80"/>
<evidence type="ECO:0000256" key="9">
    <source>
        <dbReference type="RuleBase" id="RU004181"/>
    </source>
</evidence>
<protein>
    <submittedName>
        <fullName evidence="11">Lipoprotein signal peptidase</fullName>
        <ecNumber evidence="11">3.4.23.36</ecNumber>
    </submittedName>
</protein>
<evidence type="ECO:0000256" key="5">
    <source>
        <dbReference type="ARBA" id="ARBA00022750"/>
    </source>
</evidence>
<dbReference type="EMBL" id="MTKP01000171">
    <property type="protein sequence ID" value="RWX48249.1"/>
    <property type="molecule type" value="Genomic_DNA"/>
</dbReference>
<comment type="similarity">
    <text evidence="1 9">Belongs to the peptidase A8 family.</text>
</comment>
<gene>
    <name evidence="11" type="ORF">VT98_11715</name>
</gene>
<dbReference type="PANTHER" id="PTHR33695:SF1">
    <property type="entry name" value="LIPOPROTEIN SIGNAL PEPTIDASE"/>
    <property type="match status" value="1"/>
</dbReference>
<keyword evidence="8 10" id="KW-0472">Membrane</keyword>
<feature type="transmembrane region" description="Helical" evidence="10">
    <location>
        <begin position="47"/>
        <end position="71"/>
    </location>
</feature>
<evidence type="ECO:0000256" key="2">
    <source>
        <dbReference type="ARBA" id="ARBA00022475"/>
    </source>
</evidence>
<evidence type="ECO:0000256" key="7">
    <source>
        <dbReference type="ARBA" id="ARBA00022989"/>
    </source>
</evidence>
<dbReference type="PRINTS" id="PR00781">
    <property type="entry name" value="LIPOSIGPTASE"/>
</dbReference>
<name>A0A3S3SR80_9BACT</name>
<feature type="non-terminal residue" evidence="11">
    <location>
        <position position="1"/>
    </location>
</feature>
<reference evidence="11 12" key="1">
    <citation type="submission" date="2017-01" db="EMBL/GenBank/DDBJ databases">
        <title>The cable genome- insights into the physiology and evolution of filamentous bacteria capable of sulfide oxidation via long distance electron transfer.</title>
        <authorList>
            <person name="Schreiber L."/>
            <person name="Bjerg J.T."/>
            <person name="Boggild A."/>
            <person name="Van De Vossenberg J."/>
            <person name="Meysman F."/>
            <person name="Nielsen L.P."/>
            <person name="Schramm A."/>
            <person name="Kjeldsen K.U."/>
        </authorList>
    </citation>
    <scope>NUCLEOTIDE SEQUENCE [LARGE SCALE GENOMIC DNA]</scope>
    <source>
        <strain evidence="11">A1</strain>
    </source>
</reference>
<keyword evidence="2" id="KW-1003">Cell membrane</keyword>
<evidence type="ECO:0000256" key="6">
    <source>
        <dbReference type="ARBA" id="ARBA00022801"/>
    </source>
</evidence>
<evidence type="ECO:0000256" key="4">
    <source>
        <dbReference type="ARBA" id="ARBA00022692"/>
    </source>
</evidence>
<evidence type="ECO:0000256" key="3">
    <source>
        <dbReference type="ARBA" id="ARBA00022670"/>
    </source>
</evidence>
<keyword evidence="7 10" id="KW-1133">Transmembrane helix</keyword>
<sequence>QRKMGRENIWYTLALSFIGGGAVGNVIDRVLYGSVVDFLDFYIGKYHWPAFNVADSGIFVGVSIFLVLQLLEGEGHKKEPMEDTT</sequence>
<keyword evidence="12" id="KW-1185">Reference proteome</keyword>
<evidence type="ECO:0000256" key="1">
    <source>
        <dbReference type="ARBA" id="ARBA00006139"/>
    </source>
</evidence>
<feature type="transmembrane region" description="Helical" evidence="10">
    <location>
        <begin position="9"/>
        <end position="27"/>
    </location>
</feature>
<evidence type="ECO:0000256" key="8">
    <source>
        <dbReference type="ARBA" id="ARBA00023136"/>
    </source>
</evidence>
<dbReference type="GO" id="GO:0006508">
    <property type="term" value="P:proteolysis"/>
    <property type="evidence" value="ECO:0007669"/>
    <property type="project" value="UniProtKB-KW"/>
</dbReference>
<keyword evidence="4 10" id="KW-0812">Transmembrane</keyword>
<dbReference type="GO" id="GO:0004190">
    <property type="term" value="F:aspartic-type endopeptidase activity"/>
    <property type="evidence" value="ECO:0007669"/>
    <property type="project" value="UniProtKB-KW"/>
</dbReference>
<dbReference type="PROSITE" id="PS00855">
    <property type="entry name" value="SPASE_II"/>
    <property type="match status" value="1"/>
</dbReference>
<dbReference type="EC" id="3.4.23.36" evidence="11"/>
<evidence type="ECO:0000313" key="12">
    <source>
        <dbReference type="Proteomes" id="UP000288086"/>
    </source>
</evidence>
<evidence type="ECO:0000313" key="11">
    <source>
        <dbReference type="EMBL" id="RWX48249.1"/>
    </source>
</evidence>
<keyword evidence="6 11" id="KW-0378">Hydrolase</keyword>
<dbReference type="InterPro" id="IPR001872">
    <property type="entry name" value="Peptidase_A8"/>
</dbReference>
<proteinExistence type="inferred from homology"/>
<dbReference type="GO" id="GO:0016020">
    <property type="term" value="C:membrane"/>
    <property type="evidence" value="ECO:0007669"/>
    <property type="project" value="InterPro"/>
</dbReference>
<evidence type="ECO:0000256" key="10">
    <source>
        <dbReference type="SAM" id="Phobius"/>
    </source>
</evidence>
<keyword evidence="11" id="KW-0449">Lipoprotein</keyword>
<dbReference type="PANTHER" id="PTHR33695">
    <property type="entry name" value="LIPOPROTEIN SIGNAL PEPTIDASE"/>
    <property type="match status" value="1"/>
</dbReference>
<organism evidence="11 12">
    <name type="scientific">Candidatus Electrothrix communis</name>
    <dbReference type="NCBI Taxonomy" id="1859133"/>
    <lineage>
        <taxon>Bacteria</taxon>
        <taxon>Pseudomonadati</taxon>
        <taxon>Thermodesulfobacteriota</taxon>
        <taxon>Desulfobulbia</taxon>
        <taxon>Desulfobulbales</taxon>
        <taxon>Desulfobulbaceae</taxon>
        <taxon>Candidatus Electrothrix</taxon>
    </lineage>
</organism>
<accession>A0A3S3SR80</accession>
<keyword evidence="3" id="KW-0645">Protease</keyword>